<comment type="catalytic activity">
    <reaction evidence="4">
        <text>a D-hexose + ATP = a D-hexose 6-phosphate + ADP + H(+)</text>
        <dbReference type="Rhea" id="RHEA:22740"/>
        <dbReference type="ChEBI" id="CHEBI:4194"/>
        <dbReference type="ChEBI" id="CHEBI:15378"/>
        <dbReference type="ChEBI" id="CHEBI:30616"/>
        <dbReference type="ChEBI" id="CHEBI:229467"/>
        <dbReference type="ChEBI" id="CHEBI:456216"/>
        <dbReference type="EC" id="2.7.1.1"/>
    </reaction>
    <physiologicalReaction direction="left-to-right" evidence="4">
        <dbReference type="Rhea" id="RHEA:22741"/>
    </physiologicalReaction>
</comment>
<comment type="similarity">
    <text evidence="6">Belongs to the hexokinase family.</text>
</comment>
<dbReference type="InterPro" id="IPR001312">
    <property type="entry name" value="Hexokinase"/>
</dbReference>
<dbReference type="GO" id="GO:0005524">
    <property type="term" value="F:ATP binding"/>
    <property type="evidence" value="ECO:0007669"/>
    <property type="project" value="UniProtKB-UniRule"/>
</dbReference>
<dbReference type="Pfam" id="PF00349">
    <property type="entry name" value="Hexokinase_1"/>
    <property type="match status" value="1"/>
</dbReference>
<evidence type="ECO:0000256" key="7">
    <source>
        <dbReference type="SAM" id="SignalP"/>
    </source>
</evidence>
<dbReference type="PANTHER" id="PTHR19443:SF16">
    <property type="entry name" value="HEXOKINASE TYPE 1-RELATED"/>
    <property type="match status" value="1"/>
</dbReference>
<keyword evidence="7" id="KW-0732">Signal</keyword>
<organism evidence="9 10">
    <name type="scientific">Rubus argutus</name>
    <name type="common">Southern blackberry</name>
    <dbReference type="NCBI Taxonomy" id="59490"/>
    <lineage>
        <taxon>Eukaryota</taxon>
        <taxon>Viridiplantae</taxon>
        <taxon>Streptophyta</taxon>
        <taxon>Embryophyta</taxon>
        <taxon>Tracheophyta</taxon>
        <taxon>Spermatophyta</taxon>
        <taxon>Magnoliopsida</taxon>
        <taxon>eudicotyledons</taxon>
        <taxon>Gunneridae</taxon>
        <taxon>Pentapetalae</taxon>
        <taxon>rosids</taxon>
        <taxon>fabids</taxon>
        <taxon>Rosales</taxon>
        <taxon>Rosaceae</taxon>
        <taxon>Rosoideae</taxon>
        <taxon>Rosoideae incertae sedis</taxon>
        <taxon>Rubus</taxon>
    </lineage>
</organism>
<keyword evidence="6" id="KW-0067">ATP-binding</keyword>
<dbReference type="PRINTS" id="PR00475">
    <property type="entry name" value="HEXOKINASE"/>
</dbReference>
<sequence>MIWFQGLFDFIAEALAKFVATEGEGYHPAPGRLRELGFTFSFPVWQTSIASGTLIKWTKGFSIDDAVEQDVVAELHQISGKNCLDMRVTALVNDTIGTLAGGEMVINMEWGNFRSSHLPLTEYDQALDAESLNPGDQIFEKIISGISFHIKDS</sequence>
<gene>
    <name evidence="9" type="ORF">M0R45_003449</name>
</gene>
<dbReference type="PROSITE" id="PS51748">
    <property type="entry name" value="HEXOKINASE_2"/>
    <property type="match status" value="1"/>
</dbReference>
<evidence type="ECO:0000256" key="2">
    <source>
        <dbReference type="ARBA" id="ARBA00005028"/>
    </source>
</evidence>
<dbReference type="GO" id="GO:0008865">
    <property type="term" value="F:fructokinase activity"/>
    <property type="evidence" value="ECO:0007669"/>
    <property type="project" value="TreeGrafter"/>
</dbReference>
<proteinExistence type="inferred from homology"/>
<dbReference type="InterPro" id="IPR043129">
    <property type="entry name" value="ATPase_NBD"/>
</dbReference>
<comment type="pathway">
    <text evidence="1">Carbohydrate degradation; glycolysis; D-glyceraldehyde 3-phosphate and glycerone phosphate from D-glucose: step 1/4.</text>
</comment>
<comment type="catalytic activity">
    <reaction evidence="5">
        <text>D-fructose + ATP = D-fructose 6-phosphate + ADP + H(+)</text>
        <dbReference type="Rhea" id="RHEA:16125"/>
        <dbReference type="ChEBI" id="CHEBI:15378"/>
        <dbReference type="ChEBI" id="CHEBI:30616"/>
        <dbReference type="ChEBI" id="CHEBI:37721"/>
        <dbReference type="ChEBI" id="CHEBI:61527"/>
        <dbReference type="ChEBI" id="CHEBI:456216"/>
        <dbReference type="EC" id="2.7.1.1"/>
    </reaction>
    <physiologicalReaction direction="left-to-right" evidence="5">
        <dbReference type="Rhea" id="RHEA:16126"/>
    </physiologicalReaction>
</comment>
<dbReference type="EMBL" id="JBEDUW010000001">
    <property type="protein sequence ID" value="KAK9947849.1"/>
    <property type="molecule type" value="Genomic_DNA"/>
</dbReference>
<dbReference type="GO" id="GO:0005829">
    <property type="term" value="C:cytosol"/>
    <property type="evidence" value="ECO:0007669"/>
    <property type="project" value="TreeGrafter"/>
</dbReference>
<evidence type="ECO:0000259" key="8">
    <source>
        <dbReference type="Pfam" id="PF00349"/>
    </source>
</evidence>
<dbReference type="GO" id="GO:0006096">
    <property type="term" value="P:glycolytic process"/>
    <property type="evidence" value="ECO:0007669"/>
    <property type="project" value="UniProtKB-KW"/>
</dbReference>
<dbReference type="InterPro" id="IPR022672">
    <property type="entry name" value="Hexokinase_N"/>
</dbReference>
<dbReference type="Gene3D" id="3.40.367.20">
    <property type="match status" value="1"/>
</dbReference>
<feature type="domain" description="Hexokinase N-terminal" evidence="8">
    <location>
        <begin position="6"/>
        <end position="102"/>
    </location>
</feature>
<dbReference type="GO" id="GO:0005536">
    <property type="term" value="F:D-glucose binding"/>
    <property type="evidence" value="ECO:0007669"/>
    <property type="project" value="InterPro"/>
</dbReference>
<reference evidence="9 10" key="1">
    <citation type="journal article" date="2023" name="G3 (Bethesda)">
        <title>A chromosome-length genome assembly and annotation of blackberry (Rubus argutus, cv. 'Hillquist').</title>
        <authorList>
            <person name="Bruna T."/>
            <person name="Aryal R."/>
            <person name="Dudchenko O."/>
            <person name="Sargent D.J."/>
            <person name="Mead D."/>
            <person name="Buti M."/>
            <person name="Cavallini A."/>
            <person name="Hytonen T."/>
            <person name="Andres J."/>
            <person name="Pham M."/>
            <person name="Weisz D."/>
            <person name="Mascagni F."/>
            <person name="Usai G."/>
            <person name="Natali L."/>
            <person name="Bassil N."/>
            <person name="Fernandez G.E."/>
            <person name="Lomsadze A."/>
            <person name="Armour M."/>
            <person name="Olukolu B."/>
            <person name="Poorten T."/>
            <person name="Britton C."/>
            <person name="Davik J."/>
            <person name="Ashrafi H."/>
            <person name="Aiden E.L."/>
            <person name="Borodovsky M."/>
            <person name="Worthington M."/>
        </authorList>
    </citation>
    <scope>NUCLEOTIDE SEQUENCE [LARGE SCALE GENOMIC DNA]</scope>
    <source>
        <strain evidence="9">PI 553951</strain>
    </source>
</reference>
<dbReference type="GO" id="GO:0005739">
    <property type="term" value="C:mitochondrion"/>
    <property type="evidence" value="ECO:0007669"/>
    <property type="project" value="TreeGrafter"/>
</dbReference>
<dbReference type="GO" id="GO:0004340">
    <property type="term" value="F:glucokinase activity"/>
    <property type="evidence" value="ECO:0007669"/>
    <property type="project" value="TreeGrafter"/>
</dbReference>
<comment type="caution">
    <text evidence="9">The sequence shown here is derived from an EMBL/GenBank/DDBJ whole genome shotgun (WGS) entry which is preliminary data.</text>
</comment>
<dbReference type="Proteomes" id="UP001457282">
    <property type="component" value="Unassembled WGS sequence"/>
</dbReference>
<keyword evidence="6" id="KW-0547">Nucleotide-binding</keyword>
<evidence type="ECO:0000313" key="10">
    <source>
        <dbReference type="Proteomes" id="UP001457282"/>
    </source>
</evidence>
<keyword evidence="6" id="KW-0418">Kinase</keyword>
<evidence type="ECO:0000256" key="6">
    <source>
        <dbReference type="RuleBase" id="RU362007"/>
    </source>
</evidence>
<keyword evidence="3 6" id="KW-0324">Glycolysis</keyword>
<evidence type="ECO:0000256" key="4">
    <source>
        <dbReference type="ARBA" id="ARBA00044613"/>
    </source>
</evidence>
<feature type="signal peptide" evidence="7">
    <location>
        <begin position="1"/>
        <end position="16"/>
    </location>
</feature>
<keyword evidence="10" id="KW-1185">Reference proteome</keyword>
<feature type="chain" id="PRO_5043833793" description="Phosphotransferase" evidence="7">
    <location>
        <begin position="17"/>
        <end position="153"/>
    </location>
</feature>
<dbReference type="PANTHER" id="PTHR19443">
    <property type="entry name" value="HEXOKINASE"/>
    <property type="match status" value="1"/>
</dbReference>
<evidence type="ECO:0000313" key="9">
    <source>
        <dbReference type="EMBL" id="KAK9947849.1"/>
    </source>
</evidence>
<accession>A0AAW1YHP8</accession>
<protein>
    <recommendedName>
        <fullName evidence="6">Phosphotransferase</fullName>
        <ecNumber evidence="6">2.7.1.-</ecNumber>
    </recommendedName>
</protein>
<keyword evidence="6" id="KW-0808">Transferase</keyword>
<evidence type="ECO:0000256" key="3">
    <source>
        <dbReference type="ARBA" id="ARBA00023152"/>
    </source>
</evidence>
<dbReference type="EC" id="2.7.1.-" evidence="6"/>
<evidence type="ECO:0000256" key="5">
    <source>
        <dbReference type="ARBA" id="ARBA00047905"/>
    </source>
</evidence>
<dbReference type="Gene3D" id="3.30.420.40">
    <property type="match status" value="1"/>
</dbReference>
<dbReference type="AlphaFoldDB" id="A0AAW1YHP8"/>
<comment type="pathway">
    <text evidence="2">Carbohydrate metabolism; hexose metabolism.</text>
</comment>
<dbReference type="GO" id="GO:0001678">
    <property type="term" value="P:intracellular glucose homeostasis"/>
    <property type="evidence" value="ECO:0007669"/>
    <property type="project" value="InterPro"/>
</dbReference>
<name>A0AAW1YHP8_RUBAR</name>
<evidence type="ECO:0000256" key="1">
    <source>
        <dbReference type="ARBA" id="ARBA00004888"/>
    </source>
</evidence>
<dbReference type="SUPFAM" id="SSF53067">
    <property type="entry name" value="Actin-like ATPase domain"/>
    <property type="match status" value="2"/>
</dbReference>
<dbReference type="GO" id="GO:0006006">
    <property type="term" value="P:glucose metabolic process"/>
    <property type="evidence" value="ECO:0007669"/>
    <property type="project" value="TreeGrafter"/>
</dbReference>